<feature type="domain" description="EamA" evidence="7">
    <location>
        <begin position="7"/>
        <end position="133"/>
    </location>
</feature>
<evidence type="ECO:0000256" key="4">
    <source>
        <dbReference type="ARBA" id="ARBA00022989"/>
    </source>
</evidence>
<dbReference type="Pfam" id="PF00892">
    <property type="entry name" value="EamA"/>
    <property type="match status" value="2"/>
</dbReference>
<feature type="transmembrane region" description="Helical" evidence="6">
    <location>
        <begin position="235"/>
        <end position="254"/>
    </location>
</feature>
<dbReference type="InterPro" id="IPR000620">
    <property type="entry name" value="EamA_dom"/>
</dbReference>
<organism evidence="8 9">
    <name type="scientific">Roseovarius pelagicus</name>
    <dbReference type="NCBI Taxonomy" id="2980108"/>
    <lineage>
        <taxon>Bacteria</taxon>
        <taxon>Pseudomonadati</taxon>
        <taxon>Pseudomonadota</taxon>
        <taxon>Alphaproteobacteria</taxon>
        <taxon>Rhodobacterales</taxon>
        <taxon>Roseobacteraceae</taxon>
        <taxon>Roseovarius</taxon>
    </lineage>
</organism>
<dbReference type="EMBL" id="CP106737">
    <property type="protein sequence ID" value="UXX81574.1"/>
    <property type="molecule type" value="Genomic_DNA"/>
</dbReference>
<keyword evidence="8" id="KW-0614">Plasmid</keyword>
<feature type="transmembrane region" description="Helical" evidence="6">
    <location>
        <begin position="30"/>
        <end position="52"/>
    </location>
</feature>
<dbReference type="InterPro" id="IPR050638">
    <property type="entry name" value="AA-Vitamin_Transporters"/>
</dbReference>
<sequence length="330" mass="33990">MSRTTDILLTALAPAIWGSTYLVTTEALPAGYPVTLAALRALPAGLLLLAVTRCLPPRAWLGRVFLLGSLNFALFWTLLFVAAYRLPGGVAATLGSLQAMMVIVLARGWLGTPVRAGAVAAAATGVLGVALLLISPKAGFDPVGIAAGLGGAASMAAGTVLSRKWQPPVSALSFTAWQLTAGGLILFPLALIMEPALPPLTATNLAALVWLGIIGAAATYALWFRGVARIEPGAVSILGMMSPVTAVLLGWVVLGQSLSQLQGLGALIVLGSVWTGQRANRPTTPAPARPEVNSELAGGTILNRTGAVPAISGAQPFRYVIGNRTERRPR</sequence>
<feature type="transmembrane region" description="Helical" evidence="6">
    <location>
        <begin position="205"/>
        <end position="223"/>
    </location>
</feature>
<reference evidence="8" key="1">
    <citation type="submission" date="2022-10" db="EMBL/GenBank/DDBJ databases">
        <title>Roseovarius pelagicus sp. nov., isolated from Arctic seawater.</title>
        <authorList>
            <person name="Hong Y.W."/>
            <person name="Hwang C.Y."/>
        </authorList>
    </citation>
    <scope>NUCLEOTIDE SEQUENCE</scope>
    <source>
        <strain evidence="8">HL-MP18</strain>
        <plasmid evidence="8">unnamed2</plasmid>
    </source>
</reference>
<feature type="transmembrane region" description="Helical" evidence="6">
    <location>
        <begin position="174"/>
        <end position="193"/>
    </location>
</feature>
<evidence type="ECO:0000256" key="2">
    <source>
        <dbReference type="ARBA" id="ARBA00007362"/>
    </source>
</evidence>
<comment type="similarity">
    <text evidence="2">Belongs to the EamA transporter family.</text>
</comment>
<dbReference type="RefSeq" id="WP_263046766.1">
    <property type="nucleotide sequence ID" value="NZ_CP106737.1"/>
</dbReference>
<evidence type="ECO:0000256" key="5">
    <source>
        <dbReference type="ARBA" id="ARBA00023136"/>
    </source>
</evidence>
<evidence type="ECO:0000256" key="3">
    <source>
        <dbReference type="ARBA" id="ARBA00022692"/>
    </source>
</evidence>
<evidence type="ECO:0000256" key="6">
    <source>
        <dbReference type="SAM" id="Phobius"/>
    </source>
</evidence>
<protein>
    <submittedName>
        <fullName evidence="8">DMT family transporter</fullName>
    </submittedName>
</protein>
<evidence type="ECO:0000256" key="1">
    <source>
        <dbReference type="ARBA" id="ARBA00004141"/>
    </source>
</evidence>
<feature type="transmembrane region" description="Helical" evidence="6">
    <location>
        <begin position="142"/>
        <end position="162"/>
    </location>
</feature>
<dbReference type="PANTHER" id="PTHR32322">
    <property type="entry name" value="INNER MEMBRANE TRANSPORTER"/>
    <property type="match status" value="1"/>
</dbReference>
<dbReference type="SUPFAM" id="SSF103481">
    <property type="entry name" value="Multidrug resistance efflux transporter EmrE"/>
    <property type="match status" value="2"/>
</dbReference>
<gene>
    <name evidence="8" type="ORF">N7U68_00490</name>
</gene>
<name>A0ABY6D6S6_9RHOB</name>
<keyword evidence="5 6" id="KW-0472">Membrane</keyword>
<keyword evidence="3 6" id="KW-0812">Transmembrane</keyword>
<evidence type="ECO:0000259" key="7">
    <source>
        <dbReference type="Pfam" id="PF00892"/>
    </source>
</evidence>
<feature type="transmembrane region" description="Helical" evidence="6">
    <location>
        <begin position="90"/>
        <end position="110"/>
    </location>
</feature>
<feature type="transmembrane region" description="Helical" evidence="6">
    <location>
        <begin position="7"/>
        <end position="24"/>
    </location>
</feature>
<feature type="transmembrane region" description="Helical" evidence="6">
    <location>
        <begin position="117"/>
        <end position="136"/>
    </location>
</feature>
<comment type="subcellular location">
    <subcellularLocation>
        <location evidence="1">Membrane</location>
        <topology evidence="1">Multi-pass membrane protein</topology>
    </subcellularLocation>
</comment>
<keyword evidence="9" id="KW-1185">Reference proteome</keyword>
<dbReference type="PANTHER" id="PTHR32322:SF2">
    <property type="entry name" value="EAMA DOMAIN-CONTAINING PROTEIN"/>
    <property type="match status" value="1"/>
</dbReference>
<keyword evidence="4 6" id="KW-1133">Transmembrane helix</keyword>
<evidence type="ECO:0000313" key="9">
    <source>
        <dbReference type="Proteomes" id="UP001064087"/>
    </source>
</evidence>
<geneLocation type="plasmid" evidence="8 9">
    <name>unnamed2</name>
</geneLocation>
<accession>A0ABY6D6S6</accession>
<dbReference type="InterPro" id="IPR037185">
    <property type="entry name" value="EmrE-like"/>
</dbReference>
<evidence type="ECO:0000313" key="8">
    <source>
        <dbReference type="EMBL" id="UXX81574.1"/>
    </source>
</evidence>
<feature type="transmembrane region" description="Helical" evidence="6">
    <location>
        <begin position="64"/>
        <end position="84"/>
    </location>
</feature>
<feature type="domain" description="EamA" evidence="7">
    <location>
        <begin position="144"/>
        <end position="274"/>
    </location>
</feature>
<dbReference type="Proteomes" id="UP001064087">
    <property type="component" value="Plasmid unnamed2"/>
</dbReference>
<proteinExistence type="inferred from homology"/>